<dbReference type="OrthoDB" id="11877at10239"/>
<dbReference type="GeneID" id="1482759"/>
<evidence type="ECO:0000313" key="1">
    <source>
        <dbReference type="EMBL" id="AAB53350.1"/>
    </source>
</evidence>
<reference evidence="1 2" key="5">
    <citation type="journal article" date="1996" name="Virology">
        <title>Studies of Choristoneura fumiferana nuclear polyhedrosis virus gene expression in insect cells.</title>
        <authorList>
            <person name="Qiu W."/>
            <person name="Liu J.J."/>
            <person name="Carstens E.B."/>
        </authorList>
    </citation>
    <scope>NUCLEOTIDE SEQUENCE [LARGE SCALE GENOMIC DNA]</scope>
</reference>
<reference evidence="1 2" key="9">
    <citation type="journal article" date="2005" name="J. Gen. Virol.">
        <title>Analysis of the Choristoneura fumiferana nucleopolyhedrovirus genome.</title>
        <authorList>
            <person name="de Jong J.G."/>
            <person name="Lauzon H.A."/>
            <person name="Dominy C."/>
            <person name="Poloumienko A."/>
            <person name="Carstens E.B."/>
            <person name="Arif B.M."/>
            <person name="Krell P.J."/>
        </authorList>
    </citation>
    <scope>NUCLEOTIDE SEQUENCE [LARGE SCALE GENOMIC DNA]</scope>
</reference>
<dbReference type="Proteomes" id="UP000204418">
    <property type="component" value="Segment"/>
</dbReference>
<reference evidence="1 2" key="2">
    <citation type="journal article" date="1995" name="J. Gen. Virol.">
        <title>Characterization, sequencing and phylogeny of the ecdysteroid UDP-glucosyltransferase gene from two distinct nuclear polyhedrosis viruses isolated from Choristoneura fumiferana.</title>
        <authorList>
            <person name="Barrett J.W."/>
            <person name="Krell P.J."/>
            <person name="Arif B.M."/>
        </authorList>
    </citation>
    <scope>NUCLEOTIDE SEQUENCE [LARGE SCALE GENOMIC DNA]</scope>
</reference>
<sequence>MKTPQIFVYFDDKQQEYVEFHAVRSDVLKINVTYDKHIGSDHVLKVAVKTGQRVLAIFKFGEKIFRLIDCNPTFDGFYDKTSKRTKQFKLGDFNEIKQLVQHDQEQLNRLVNQTPVLDIVIKEWVEETPRWETDGGARIQLDGGFDEPDDGNNELESFNHKPVGYETNVLNKNKYTDVKGKEGPILAEIKITFVSKQFINVV</sequence>
<name>O02188_NPVCF</name>
<keyword evidence="2" id="KW-1185">Reference proteome</keyword>
<dbReference type="EMBL" id="AF512031">
    <property type="protein sequence ID" value="AAB53350.1"/>
    <property type="molecule type" value="Genomic_DNA"/>
</dbReference>
<evidence type="ECO:0000313" key="2">
    <source>
        <dbReference type="Proteomes" id="UP000204418"/>
    </source>
</evidence>
<protein>
    <recommendedName>
        <fullName evidence="3">P22.2</fullName>
    </recommendedName>
</protein>
<reference evidence="1 2" key="4">
    <citation type="journal article" date="1995" name="Virology">
        <title>Identification, localization, transcription, and sequence analysis of the Choristoneura fumiferana nuclear polyhedrosis virus DNA polymerase gene.</title>
        <authorList>
            <person name="Liu J.J."/>
            <person name="Carstens E.B."/>
        </authorList>
    </citation>
    <scope>NUCLEOTIDE SEQUENCE [LARGE SCALE GENOMIC DNA]</scope>
</reference>
<organismHost>
    <name type="scientific">Choristoneura fumiferana</name>
    <name type="common">Spruce budworm moth</name>
    <name type="synonym">Archips fumiferana</name>
    <dbReference type="NCBI Taxonomy" id="7141"/>
</organismHost>
<evidence type="ECO:0008006" key="3">
    <source>
        <dbReference type="Google" id="ProtNLM"/>
    </source>
</evidence>
<organism evidence="1 2">
    <name type="scientific">Choristoneura fumiferana nuclear polyhedrosis virus</name>
    <name type="common">CfMNPV</name>
    <dbReference type="NCBI Taxonomy" id="208973"/>
    <lineage>
        <taxon>Viruses</taxon>
        <taxon>Viruses incertae sedis</taxon>
        <taxon>Naldaviricetes</taxon>
        <taxon>Lefavirales</taxon>
        <taxon>Baculoviridae</taxon>
        <taxon>Alphabaculovirus</taxon>
        <taxon>Alphabaculovirus chofumiferanae</taxon>
    </lineage>
</organism>
<dbReference type="KEGG" id="vg:1482759"/>
<reference evidence="1 2" key="7">
    <citation type="journal article" date="2000" name="Virology">
        <title>Identification and molecular characterization of the Choristoneura fumiferana multicapsid nucleopolyhedrovirus genomic region encoding the regulatory genes pkip, p47, lef-12, and gta.</title>
        <authorList>
            <person name="Lapointe R."/>
            <person name="Back D.W."/>
            <person name="Ding Q."/>
            <person name="Carstens E.B."/>
        </authorList>
    </citation>
    <scope>NUCLEOTIDE SEQUENCE [LARGE SCALE GENOMIC DNA]</scope>
</reference>
<reference evidence="1 2" key="8">
    <citation type="journal article" date="2002" name="Virus Res.">
        <title>Identification and molecular characterization of the baculovirus CfMNPV early genes: ie-1, ie-2 and pe38.</title>
        <authorList>
            <person name="Carstens E.B."/>
            <person name="Liu J.J."/>
            <person name="Dominy C."/>
        </authorList>
    </citation>
    <scope>NUCLEOTIDE SEQUENCE [LARGE SCALE GENOMIC DNA]</scope>
</reference>
<reference evidence="1 2" key="6">
    <citation type="journal article" date="1996" name="Virology">
        <title>Identification, molecular cloning, and transcription analysis of the Choristoneura fumiferana nuclear polyhedrosis virus spindle-like protein gene.</title>
        <authorList>
            <person name="Liu J.J."/>
            <person name="Carstens E.B."/>
        </authorList>
    </citation>
    <scope>NUCLEOTIDE SEQUENCE [LARGE SCALE GENOMIC DNA]</scope>
</reference>
<dbReference type="RefSeq" id="NP_848438.1">
    <property type="nucleotide sequence ID" value="NC_004778.3"/>
</dbReference>
<accession>O02188</accession>
<proteinExistence type="predicted"/>
<reference evidence="1 2" key="1">
    <citation type="journal article" date="1992" name="Virus Res.">
        <title>Identification of bent DNA and ARS fragments in the genome of Choristoneura fumiferana nuclear polyhedrosis virus.</title>
        <authorList>
            <person name="Lee H.Y."/>
            <person name="Arif B."/>
            <person name="Dobos P."/>
            <person name="Krell P."/>
        </authorList>
    </citation>
    <scope>NUCLEOTIDE SEQUENCE [LARGE SCALE GENOMIC DNA]</scope>
</reference>
<reference evidence="1 2" key="3">
    <citation type="journal article" date="1995" name="Virology">
        <title>Identification and analysis of a putative origin of DNA replication in the Choristoneura fumiferana multinucleocapsid nuclear polyhedrosis virus genome.</title>
        <authorList>
            <person name="Xie W.D."/>
            <person name="Arif B."/>
            <person name="Dobos P."/>
            <person name="Krell P.J."/>
        </authorList>
    </citation>
    <scope>NUCLEOTIDE SEQUENCE [LARGE SCALE GENOMIC DNA]</scope>
</reference>